<dbReference type="Proteomes" id="UP000488956">
    <property type="component" value="Unassembled WGS sequence"/>
</dbReference>
<feature type="compositionally biased region" description="Acidic residues" evidence="2">
    <location>
        <begin position="1"/>
        <end position="14"/>
    </location>
</feature>
<feature type="region of interest" description="Disordered" evidence="2">
    <location>
        <begin position="1"/>
        <end position="20"/>
    </location>
</feature>
<evidence type="ECO:0000313" key="4">
    <source>
        <dbReference type="Proteomes" id="UP000488956"/>
    </source>
</evidence>
<comment type="caution">
    <text evidence="3">The sequence shown here is derived from an EMBL/GenBank/DDBJ whole genome shotgun (WGS) entry which is preliminary data.</text>
</comment>
<evidence type="ECO:0000256" key="1">
    <source>
        <dbReference type="SAM" id="Coils"/>
    </source>
</evidence>
<keyword evidence="1" id="KW-0175">Coiled coil</keyword>
<dbReference type="EMBL" id="QXFX01000776">
    <property type="protein sequence ID" value="KAE9104636.1"/>
    <property type="molecule type" value="Genomic_DNA"/>
</dbReference>
<protein>
    <submittedName>
        <fullName evidence="3">Uncharacterized protein</fullName>
    </submittedName>
</protein>
<proteinExistence type="predicted"/>
<feature type="region of interest" description="Disordered" evidence="2">
    <location>
        <begin position="60"/>
        <end position="92"/>
    </location>
</feature>
<accession>A0A6G0L0S4</accession>
<organism evidence="3 4">
    <name type="scientific">Phytophthora fragariae</name>
    <dbReference type="NCBI Taxonomy" id="53985"/>
    <lineage>
        <taxon>Eukaryota</taxon>
        <taxon>Sar</taxon>
        <taxon>Stramenopiles</taxon>
        <taxon>Oomycota</taxon>
        <taxon>Peronosporomycetes</taxon>
        <taxon>Peronosporales</taxon>
        <taxon>Peronosporaceae</taxon>
        <taxon>Phytophthora</taxon>
    </lineage>
</organism>
<reference evidence="3 4" key="1">
    <citation type="submission" date="2018-09" db="EMBL/GenBank/DDBJ databases">
        <title>Genomic investigation of the strawberry pathogen Phytophthora fragariae indicates pathogenicity is determined by transcriptional variation in three key races.</title>
        <authorList>
            <person name="Adams T.M."/>
            <person name="Armitage A.D."/>
            <person name="Sobczyk M.K."/>
            <person name="Bates H.J."/>
            <person name="Dunwell J.M."/>
            <person name="Nellist C.F."/>
            <person name="Harrison R.J."/>
        </authorList>
    </citation>
    <scope>NUCLEOTIDE SEQUENCE [LARGE SCALE GENOMIC DNA]</scope>
    <source>
        <strain evidence="3 4">ONT-3</strain>
    </source>
</reference>
<dbReference type="AlphaFoldDB" id="A0A6G0L0S4"/>
<sequence length="165" mass="17963">MSDSNPAEDSDEHDGDVMNPDGCCCTKCMRNWAKTLTERMDQLEENVMGLKREVNQTASGHTASLEDTGISDGRSSSQLRHHARRVQLEKPRLETGPAFPMEFLLPRSLPPLSIPRLGAIPRALPVDFALGPKQQIAITAAKRSNGFTSQQISISISIAPGQLLG</sequence>
<feature type="coiled-coil region" evidence="1">
    <location>
        <begin position="33"/>
        <end position="60"/>
    </location>
</feature>
<gene>
    <name evidence="3" type="ORF">PF010_g13315</name>
</gene>
<evidence type="ECO:0000313" key="3">
    <source>
        <dbReference type="EMBL" id="KAE9104636.1"/>
    </source>
</evidence>
<name>A0A6G0L0S4_9STRA</name>
<evidence type="ECO:0000256" key="2">
    <source>
        <dbReference type="SAM" id="MobiDB-lite"/>
    </source>
</evidence>